<keyword evidence="12" id="KW-0234">DNA repair</keyword>
<comment type="caution">
    <text evidence="25">The sequence shown here is derived from an EMBL/GenBank/DDBJ whole genome shotgun (WGS) entry which is preliminary data.</text>
</comment>
<evidence type="ECO:0000256" key="2">
    <source>
        <dbReference type="ARBA" id="ARBA00006637"/>
    </source>
</evidence>
<keyword evidence="14" id="KW-0539">Nucleus</keyword>
<dbReference type="InterPro" id="IPR027417">
    <property type="entry name" value="P-loop_NTPase"/>
</dbReference>
<dbReference type="GO" id="GO:0006289">
    <property type="term" value="P:nucleotide-excision repair"/>
    <property type="evidence" value="ECO:0007669"/>
    <property type="project" value="InterPro"/>
</dbReference>
<dbReference type="Proteomes" id="UP001150907">
    <property type="component" value="Unassembled WGS sequence"/>
</dbReference>
<evidence type="ECO:0000256" key="12">
    <source>
        <dbReference type="ARBA" id="ARBA00023204"/>
    </source>
</evidence>
<comment type="subcellular location">
    <subcellularLocation>
        <location evidence="1">Nucleus</location>
    </subcellularLocation>
</comment>
<feature type="domain" description="Helicase ATP-binding" evidence="23">
    <location>
        <begin position="404"/>
        <end position="566"/>
    </location>
</feature>
<feature type="region of interest" description="Disordered" evidence="22">
    <location>
        <begin position="1"/>
        <end position="81"/>
    </location>
</feature>
<name>A0A9W8EDW5_9FUNG</name>
<dbReference type="Pfam" id="PF13625">
    <property type="entry name" value="Helicase_C_3"/>
    <property type="match status" value="1"/>
</dbReference>
<dbReference type="PROSITE" id="PS51194">
    <property type="entry name" value="HELICASE_CTER"/>
    <property type="match status" value="1"/>
</dbReference>
<sequence length="876" mass="97953">MSKRALSDFEGSGSADEYQAAPLSGEISRQRRARVTERDGYSVPRSPATSANDSSEHSADDGYGDEDEDETSIEEQMRRDVSSGLVPKNYVTAIGDDDNENEYDVVRIPKRDLTTGLFSKGDYSYLRLKPDHESRPLWICPHSRNIILEAFSPIAEWAIDFLIAISEPISRPTFIHEYKLTPPSLYAAVSMGLDTSDIIEVLDRLSKVPVPADVIETINMCTKSYGKVKLVLKHNRYYVESSHPDILQHLLRDPVIAQARVMPDAGADGSASKDGIIVQKASQLGNLNVGGLQKKPAETAAATEDPEKQPADAASPSLAAGNVEFGALVSLDKEEDDDDMENIVHAFEISNKSVENVRKRCSVIEFPVLEEYDFRNDTINPNLSIEPKQAITLRPYQEKSLNKMFGNGRARSGIIVLPCGAGKTLVGITAACTIQKSILCLCTSSVSVLQWKQQFLQCSTIKEEQIAVFTSDQKKRFQGDAGLVISTYTMVANTRKRSHESQLMMDFLSNHEWGLLLLDEVHVVPAAMFRRVVSNIAAHSKLGLTATLVREDDKIDDLNFLIGPKLYEANWMDLANKGHIATVQCAEVWCTMTPEFYKAYLEETSRKRILLYVMNPNKFRACQYLINFHRSRGDKTIVFIDNVHALKAYAKQLGLPFICGATHQTERVRILQNFQHNPTINTILLSKVGDTSIDLPEATCLIQVSSHFGSRRQEAQRLGRILRAKRRNDEGFNAFFYSLVSKDTQEMYFSTKRQQFLIDQGYSFKVITHLEGMENCPDLAYSDKDSQKSLLHSVMMVSANDADMQEEMPEDLDFDGKVRKNASVRRTAGSLKSLSGADHMAYMETGGRRGGGNGRRAAHSEAVESHPLFKRQFKKK</sequence>
<evidence type="ECO:0000259" key="24">
    <source>
        <dbReference type="PROSITE" id="PS51194"/>
    </source>
</evidence>
<keyword evidence="26" id="KW-1185">Reference proteome</keyword>
<evidence type="ECO:0000256" key="1">
    <source>
        <dbReference type="ARBA" id="ARBA00004123"/>
    </source>
</evidence>
<dbReference type="GO" id="GO:0016787">
    <property type="term" value="F:hydrolase activity"/>
    <property type="evidence" value="ECO:0007669"/>
    <property type="project" value="UniProtKB-KW"/>
</dbReference>
<dbReference type="GO" id="GO:0097550">
    <property type="term" value="C:transcription preinitiation complex"/>
    <property type="evidence" value="ECO:0007669"/>
    <property type="project" value="TreeGrafter"/>
</dbReference>
<keyword evidence="5" id="KW-0227">DNA damage</keyword>
<evidence type="ECO:0000256" key="17">
    <source>
        <dbReference type="ARBA" id="ARBA00048988"/>
    </source>
</evidence>
<evidence type="ECO:0000259" key="23">
    <source>
        <dbReference type="PROSITE" id="PS51192"/>
    </source>
</evidence>
<evidence type="ECO:0000313" key="26">
    <source>
        <dbReference type="Proteomes" id="UP001150907"/>
    </source>
</evidence>
<dbReference type="PROSITE" id="PS51192">
    <property type="entry name" value="HELICASE_ATP_BIND_1"/>
    <property type="match status" value="1"/>
</dbReference>
<comment type="subunit">
    <text evidence="3">Component of the 7-subunit TFIIH core complex composed of XPB/SSL2, XPD/RAD3, SSL1, TFB1, TFB2, TFB4 and TFB5, which is active in NER. The core complex associates with the 3-subunit CTD-kinase module TFIIK composed of CCL1, KIN28 and TFB3 to form the 10-subunit holoenzyme (holo-TFIIH) active in transcription.</text>
</comment>
<dbReference type="Pfam" id="PF16203">
    <property type="entry name" value="ERCC3_RAD25_C"/>
    <property type="match status" value="1"/>
</dbReference>
<keyword evidence="7 25" id="KW-0347">Helicase</keyword>
<dbReference type="InterPro" id="IPR006935">
    <property type="entry name" value="Helicase/UvrB_N"/>
</dbReference>
<comment type="function">
    <text evidence="18">ATP-dependent 3'-5' DNA helicase/translocase; binds dsDNA rather than ssDNA, unzipping it in a translocase rather than classical helicase activity. Component of the general transcription and DNA repair factor IIH (TFIIH) core complex. When complexed to CDK-activating kinase (CAK), involved in RNA transcription by RNA polymerase II. Also involved in transcription-coupled nucleotide excision repair (NER) of damaged DNA. In NER, TFIIH acts by opening DNA around the lesion to allow the excision of the damaged oligonucleotide and its replacement by a new DNA fragment. The ATPase activity of XPB/SSL2, but not its helicase activity, is required for DNA opening. In transcription, TFIIH has an essential role in transcription initiation. When the pre-initiation complex (PIC) has been established, TFIIH is required for promoter opening and promoter escape. The ATP-dependent helicase activity of XPB/SSL2 is required for promoter opening and promoter escape.</text>
</comment>
<evidence type="ECO:0000256" key="11">
    <source>
        <dbReference type="ARBA" id="ARBA00023163"/>
    </source>
</evidence>
<keyword evidence="6 25" id="KW-0378">Hydrolase</keyword>
<dbReference type="EC" id="5.6.2.4" evidence="16"/>
<evidence type="ECO:0000256" key="7">
    <source>
        <dbReference type="ARBA" id="ARBA00022806"/>
    </source>
</evidence>
<dbReference type="InterPro" id="IPR050615">
    <property type="entry name" value="ATP-dep_DNA_Helicase"/>
</dbReference>
<evidence type="ECO:0000256" key="6">
    <source>
        <dbReference type="ARBA" id="ARBA00022801"/>
    </source>
</evidence>
<keyword evidence="4" id="KW-0547">Nucleotide-binding</keyword>
<dbReference type="PANTHER" id="PTHR11274">
    <property type="entry name" value="RAD25/XP-B DNA REPAIR HELICASE"/>
    <property type="match status" value="1"/>
</dbReference>
<dbReference type="FunFam" id="3.40.50.300:FF:000077">
    <property type="entry name" value="Probable DNA repair helicase RAD25"/>
    <property type="match status" value="1"/>
</dbReference>
<evidence type="ECO:0000256" key="16">
    <source>
        <dbReference type="ARBA" id="ARBA00034808"/>
    </source>
</evidence>
<evidence type="ECO:0000256" key="9">
    <source>
        <dbReference type="ARBA" id="ARBA00023015"/>
    </source>
</evidence>
<comment type="catalytic activity">
    <reaction evidence="15">
        <text>Couples ATP hydrolysis with the unwinding of duplex DNA by translocating in the 3'-5' direction.</text>
        <dbReference type="EC" id="5.6.2.4"/>
    </reaction>
</comment>
<dbReference type="PANTHER" id="PTHR11274:SF0">
    <property type="entry name" value="GENERAL TRANSCRIPTION AND DNA REPAIR FACTOR IIH HELICASE SUBUNIT XPB"/>
    <property type="match status" value="1"/>
</dbReference>
<dbReference type="CDD" id="cd18789">
    <property type="entry name" value="SF2_C_XPB"/>
    <property type="match status" value="1"/>
</dbReference>
<evidence type="ECO:0000256" key="19">
    <source>
        <dbReference type="ARBA" id="ARBA00075489"/>
    </source>
</evidence>
<dbReference type="GO" id="GO:0003677">
    <property type="term" value="F:DNA binding"/>
    <property type="evidence" value="ECO:0007669"/>
    <property type="project" value="UniProtKB-KW"/>
</dbReference>
<dbReference type="GO" id="GO:0043138">
    <property type="term" value="F:3'-5' DNA helicase activity"/>
    <property type="evidence" value="ECO:0007669"/>
    <property type="project" value="UniProtKB-EC"/>
</dbReference>
<feature type="region of interest" description="Disordered" evidence="22">
    <location>
        <begin position="289"/>
        <end position="316"/>
    </location>
</feature>
<dbReference type="InterPro" id="IPR014001">
    <property type="entry name" value="Helicase_ATP-bd"/>
</dbReference>
<gene>
    <name evidence="25" type="primary">SSL2</name>
    <name evidence="25" type="ORF">H4R26_004569</name>
</gene>
<feature type="compositionally biased region" description="Acidic residues" evidence="22">
    <location>
        <begin position="62"/>
        <end position="73"/>
    </location>
</feature>
<keyword evidence="13" id="KW-0413">Isomerase</keyword>
<evidence type="ECO:0000256" key="3">
    <source>
        <dbReference type="ARBA" id="ARBA00011640"/>
    </source>
</evidence>
<evidence type="ECO:0000256" key="5">
    <source>
        <dbReference type="ARBA" id="ARBA00022763"/>
    </source>
</evidence>
<dbReference type="SUPFAM" id="SSF52540">
    <property type="entry name" value="P-loop containing nucleoside triphosphate hydrolases"/>
    <property type="match status" value="2"/>
</dbReference>
<reference evidence="25" key="1">
    <citation type="submission" date="2022-07" db="EMBL/GenBank/DDBJ databases">
        <title>Phylogenomic reconstructions and comparative analyses of Kickxellomycotina fungi.</title>
        <authorList>
            <person name="Reynolds N.K."/>
            <person name="Stajich J.E."/>
            <person name="Barry K."/>
            <person name="Grigoriev I.V."/>
            <person name="Crous P."/>
            <person name="Smith M.E."/>
        </authorList>
    </citation>
    <scope>NUCLEOTIDE SEQUENCE</scope>
    <source>
        <strain evidence="25">IMI 214461</strain>
    </source>
</reference>
<dbReference type="Gene3D" id="3.40.50.300">
    <property type="entry name" value="P-loop containing nucleotide triphosphate hydrolases"/>
    <property type="match status" value="2"/>
</dbReference>
<evidence type="ECO:0000256" key="4">
    <source>
        <dbReference type="ARBA" id="ARBA00022741"/>
    </source>
</evidence>
<evidence type="ECO:0000256" key="21">
    <source>
        <dbReference type="ARBA" id="ARBA00078607"/>
    </source>
</evidence>
<keyword evidence="10" id="KW-0238">DNA-binding</keyword>
<dbReference type="SMART" id="SM00487">
    <property type="entry name" value="DEXDc"/>
    <property type="match status" value="1"/>
</dbReference>
<dbReference type="InterPro" id="IPR001161">
    <property type="entry name" value="XPB/Ssl2"/>
</dbReference>
<dbReference type="FunFam" id="3.40.50.300:FF:000117">
    <property type="entry name" value="Putative DNA repair helicase rad25"/>
    <property type="match status" value="1"/>
</dbReference>
<dbReference type="SMART" id="SM00490">
    <property type="entry name" value="HELICc"/>
    <property type="match status" value="1"/>
</dbReference>
<dbReference type="Pfam" id="PF04851">
    <property type="entry name" value="ResIII"/>
    <property type="match status" value="1"/>
</dbReference>
<dbReference type="InterPro" id="IPR001650">
    <property type="entry name" value="Helicase_C-like"/>
</dbReference>
<protein>
    <recommendedName>
        <fullName evidence="16">DNA 3'-5' helicase</fullName>
        <ecNumber evidence="16">5.6.2.4</ecNumber>
    </recommendedName>
    <alternativeName>
        <fullName evidence="21">DNA repair helicase RAD25</fullName>
    </alternativeName>
    <alternativeName>
        <fullName evidence="20">RNA polymerase II transcription factor B subunit SSL2</fullName>
    </alternativeName>
    <alternativeName>
        <fullName evidence="19">Suppressor of stem-loop mutation 2</fullName>
    </alternativeName>
</protein>
<proteinExistence type="inferred from homology"/>
<evidence type="ECO:0000256" key="10">
    <source>
        <dbReference type="ARBA" id="ARBA00023125"/>
    </source>
</evidence>
<dbReference type="PRINTS" id="PR00851">
    <property type="entry name" value="XRODRMPGMNTB"/>
</dbReference>
<evidence type="ECO:0000256" key="14">
    <source>
        <dbReference type="ARBA" id="ARBA00023242"/>
    </source>
</evidence>
<dbReference type="NCBIfam" id="TIGR00603">
    <property type="entry name" value="rad25"/>
    <property type="match status" value="1"/>
</dbReference>
<evidence type="ECO:0000256" key="15">
    <source>
        <dbReference type="ARBA" id="ARBA00034617"/>
    </source>
</evidence>
<evidence type="ECO:0000256" key="13">
    <source>
        <dbReference type="ARBA" id="ARBA00023235"/>
    </source>
</evidence>
<evidence type="ECO:0000256" key="8">
    <source>
        <dbReference type="ARBA" id="ARBA00022840"/>
    </source>
</evidence>
<dbReference type="CDD" id="cd18029">
    <property type="entry name" value="DEXHc_XPB"/>
    <property type="match status" value="1"/>
</dbReference>
<keyword evidence="11" id="KW-0804">Transcription</keyword>
<comment type="catalytic activity">
    <reaction evidence="17">
        <text>ATP + H2O = ADP + phosphate + H(+)</text>
        <dbReference type="Rhea" id="RHEA:13065"/>
        <dbReference type="ChEBI" id="CHEBI:15377"/>
        <dbReference type="ChEBI" id="CHEBI:15378"/>
        <dbReference type="ChEBI" id="CHEBI:30616"/>
        <dbReference type="ChEBI" id="CHEBI:43474"/>
        <dbReference type="ChEBI" id="CHEBI:456216"/>
        <dbReference type="EC" id="5.6.2.4"/>
    </reaction>
</comment>
<organism evidence="25 26">
    <name type="scientific">Coemansia thaxteri</name>
    <dbReference type="NCBI Taxonomy" id="2663907"/>
    <lineage>
        <taxon>Eukaryota</taxon>
        <taxon>Fungi</taxon>
        <taxon>Fungi incertae sedis</taxon>
        <taxon>Zoopagomycota</taxon>
        <taxon>Kickxellomycotina</taxon>
        <taxon>Kickxellomycetes</taxon>
        <taxon>Kickxellales</taxon>
        <taxon>Kickxellaceae</taxon>
        <taxon>Coemansia</taxon>
    </lineage>
</organism>
<dbReference type="InterPro" id="IPR032438">
    <property type="entry name" value="ERCC3_RAD25_C"/>
</dbReference>
<feature type="region of interest" description="Disordered" evidence="22">
    <location>
        <begin position="842"/>
        <end position="876"/>
    </location>
</feature>
<evidence type="ECO:0000256" key="22">
    <source>
        <dbReference type="SAM" id="MobiDB-lite"/>
    </source>
</evidence>
<dbReference type="GO" id="GO:0005524">
    <property type="term" value="F:ATP binding"/>
    <property type="evidence" value="ECO:0007669"/>
    <property type="project" value="UniProtKB-KW"/>
</dbReference>
<dbReference type="GO" id="GO:0006367">
    <property type="term" value="P:transcription initiation at RNA polymerase II promoter"/>
    <property type="evidence" value="ECO:0007669"/>
    <property type="project" value="InterPro"/>
</dbReference>
<comment type="similarity">
    <text evidence="2">Belongs to the helicase family. RAD25/XPB subfamily.</text>
</comment>
<evidence type="ECO:0000256" key="20">
    <source>
        <dbReference type="ARBA" id="ARBA00076598"/>
    </source>
</evidence>
<keyword evidence="9" id="KW-0805">Transcription regulation</keyword>
<accession>A0A9W8EDW5</accession>
<dbReference type="EMBL" id="JANBQF010000518">
    <property type="protein sequence ID" value="KAJ2000535.1"/>
    <property type="molecule type" value="Genomic_DNA"/>
</dbReference>
<dbReference type="AlphaFoldDB" id="A0A9W8EDW5"/>
<feature type="domain" description="Helicase C-terminal" evidence="24">
    <location>
        <begin position="620"/>
        <end position="778"/>
    </location>
</feature>
<evidence type="ECO:0000313" key="25">
    <source>
        <dbReference type="EMBL" id="KAJ2000535.1"/>
    </source>
</evidence>
<dbReference type="OrthoDB" id="10262986at2759"/>
<dbReference type="GO" id="GO:0005675">
    <property type="term" value="C:transcription factor TFIIH holo complex"/>
    <property type="evidence" value="ECO:0007669"/>
    <property type="project" value="TreeGrafter"/>
</dbReference>
<dbReference type="GO" id="GO:0000112">
    <property type="term" value="C:nucleotide-excision repair factor 3 complex"/>
    <property type="evidence" value="ECO:0007669"/>
    <property type="project" value="TreeGrafter"/>
</dbReference>
<keyword evidence="8" id="KW-0067">ATP-binding</keyword>
<dbReference type="InterPro" id="IPR032830">
    <property type="entry name" value="XPB/Ssl2_N"/>
</dbReference>
<evidence type="ECO:0000256" key="18">
    <source>
        <dbReference type="ARBA" id="ARBA00058901"/>
    </source>
</evidence>